<dbReference type="InterPro" id="IPR036388">
    <property type="entry name" value="WH-like_DNA-bd_sf"/>
</dbReference>
<feature type="binding site" evidence="7">
    <location>
        <position position="83"/>
    </location>
    <ligand>
        <name>Zn(2+)</name>
        <dbReference type="ChEBI" id="CHEBI:29105"/>
    </ligand>
</feature>
<reference evidence="9" key="1">
    <citation type="submission" date="2018-06" db="EMBL/GenBank/DDBJ databases">
        <title>Paenibacillus xerothermodurans sp. nov. an extremely dry heat resistant spore forming bacterium isolated from the soil of Cape Canaveral, Florida.</title>
        <authorList>
            <person name="Seuylemezian A."/>
            <person name="Kaur N."/>
            <person name="Patil P."/>
            <person name="Patil P."/>
            <person name="Mayilraj S."/>
            <person name="Vaishampayan P."/>
        </authorList>
    </citation>
    <scope>NUCLEOTIDE SEQUENCE [LARGE SCALE GENOMIC DNA]</scope>
    <source>
        <strain evidence="9">ATCC 27380</strain>
    </source>
</reference>
<evidence type="ECO:0000256" key="7">
    <source>
        <dbReference type="PIRSR" id="PIRSR602481-1"/>
    </source>
</evidence>
<sequence>MSRKGQLTIQRKAIYDILQESEDHPTAADIMERLRQRDYSFAYATVYNSLRYLTEEGLITELKLDGDASRYDACTEEHQHIVCRRCGRVDEVFTKIPEDWLEAVAKEVGYDVEHERVLLKGVCPTCKGKTQ</sequence>
<comment type="similarity">
    <text evidence="1">Belongs to the Fur family.</text>
</comment>
<dbReference type="GO" id="GO:0003700">
    <property type="term" value="F:DNA-binding transcription factor activity"/>
    <property type="evidence" value="ECO:0007669"/>
    <property type="project" value="InterPro"/>
</dbReference>
<dbReference type="RefSeq" id="WP_089199259.1">
    <property type="nucleotide sequence ID" value="NZ_NHRJ02000002.1"/>
</dbReference>
<keyword evidence="3 7" id="KW-0862">Zinc</keyword>
<dbReference type="Pfam" id="PF01475">
    <property type="entry name" value="FUR"/>
    <property type="match status" value="1"/>
</dbReference>
<dbReference type="CDD" id="cd07153">
    <property type="entry name" value="Fur_like"/>
    <property type="match status" value="1"/>
</dbReference>
<gene>
    <name evidence="9" type="ORF">CBW46_006940</name>
</gene>
<comment type="caution">
    <text evidence="9">The sequence shown here is derived from an EMBL/GenBank/DDBJ whole genome shotgun (WGS) entry which is preliminary data.</text>
</comment>
<dbReference type="PANTHER" id="PTHR33202:SF7">
    <property type="entry name" value="FERRIC UPTAKE REGULATION PROTEIN"/>
    <property type="match status" value="1"/>
</dbReference>
<dbReference type="GO" id="GO:0000976">
    <property type="term" value="F:transcription cis-regulatory region binding"/>
    <property type="evidence" value="ECO:0007669"/>
    <property type="project" value="TreeGrafter"/>
</dbReference>
<evidence type="ECO:0000256" key="2">
    <source>
        <dbReference type="ARBA" id="ARBA00022491"/>
    </source>
</evidence>
<dbReference type="Proteomes" id="UP000214746">
    <property type="component" value="Unassembled WGS sequence"/>
</dbReference>
<dbReference type="GO" id="GO:1900376">
    <property type="term" value="P:regulation of secondary metabolite biosynthetic process"/>
    <property type="evidence" value="ECO:0007669"/>
    <property type="project" value="TreeGrafter"/>
</dbReference>
<keyword evidence="8" id="KW-0408">Iron</keyword>
<accession>A0A2W1NWL6</accession>
<comment type="cofactor">
    <cofactor evidence="8">
        <name>Mn(2+)</name>
        <dbReference type="ChEBI" id="CHEBI:29035"/>
    </cofactor>
    <cofactor evidence="8">
        <name>Fe(2+)</name>
        <dbReference type="ChEBI" id="CHEBI:29033"/>
    </cofactor>
    <text evidence="8">Binds 1 Mn(2+) or Fe(2+) ion per subunit.</text>
</comment>
<evidence type="ECO:0000256" key="1">
    <source>
        <dbReference type="ARBA" id="ARBA00007957"/>
    </source>
</evidence>
<evidence type="ECO:0000256" key="6">
    <source>
        <dbReference type="ARBA" id="ARBA00023163"/>
    </source>
</evidence>
<comment type="cofactor">
    <cofactor evidence="7">
        <name>Zn(2+)</name>
        <dbReference type="ChEBI" id="CHEBI:29105"/>
    </cofactor>
    <text evidence="7">Binds 1 zinc ion per subunit.</text>
</comment>
<dbReference type="InterPro" id="IPR036390">
    <property type="entry name" value="WH_DNA-bd_sf"/>
</dbReference>
<dbReference type="GO" id="GO:0045892">
    <property type="term" value="P:negative regulation of DNA-templated transcription"/>
    <property type="evidence" value="ECO:0007669"/>
    <property type="project" value="TreeGrafter"/>
</dbReference>
<proteinExistence type="inferred from homology"/>
<dbReference type="AlphaFoldDB" id="A0A2W1NWL6"/>
<organism evidence="9 10">
    <name type="scientific">Paenibacillus xerothermodurans</name>
    <dbReference type="NCBI Taxonomy" id="1977292"/>
    <lineage>
        <taxon>Bacteria</taxon>
        <taxon>Bacillati</taxon>
        <taxon>Bacillota</taxon>
        <taxon>Bacilli</taxon>
        <taxon>Bacillales</taxon>
        <taxon>Paenibacillaceae</taxon>
        <taxon>Paenibacillus</taxon>
    </lineage>
</organism>
<dbReference type="Gene3D" id="1.10.10.10">
    <property type="entry name" value="Winged helix-like DNA-binding domain superfamily/Winged helix DNA-binding domain"/>
    <property type="match status" value="1"/>
</dbReference>
<protein>
    <submittedName>
        <fullName evidence="9">Transcriptional repressor</fullName>
    </submittedName>
</protein>
<dbReference type="EMBL" id="NHRJ02000002">
    <property type="protein sequence ID" value="PZE22116.1"/>
    <property type="molecule type" value="Genomic_DNA"/>
</dbReference>
<keyword evidence="5" id="KW-0238">DNA-binding</keyword>
<name>A0A2W1NWL6_PAEXE</name>
<feature type="binding site" evidence="7">
    <location>
        <position position="126"/>
    </location>
    <ligand>
        <name>Zn(2+)</name>
        <dbReference type="ChEBI" id="CHEBI:29105"/>
    </ligand>
</feature>
<dbReference type="OrthoDB" id="8659436at2"/>
<dbReference type="InterPro" id="IPR002481">
    <property type="entry name" value="FUR"/>
</dbReference>
<dbReference type="GO" id="GO:0008270">
    <property type="term" value="F:zinc ion binding"/>
    <property type="evidence" value="ECO:0007669"/>
    <property type="project" value="TreeGrafter"/>
</dbReference>
<keyword evidence="2" id="KW-0678">Repressor</keyword>
<keyword evidence="6" id="KW-0804">Transcription</keyword>
<keyword evidence="7" id="KW-0479">Metal-binding</keyword>
<evidence type="ECO:0000256" key="3">
    <source>
        <dbReference type="ARBA" id="ARBA00022833"/>
    </source>
</evidence>
<dbReference type="SUPFAM" id="SSF46785">
    <property type="entry name" value="Winged helix' DNA-binding domain"/>
    <property type="match status" value="1"/>
</dbReference>
<evidence type="ECO:0000256" key="5">
    <source>
        <dbReference type="ARBA" id="ARBA00023125"/>
    </source>
</evidence>
<evidence type="ECO:0000256" key="8">
    <source>
        <dbReference type="PIRSR" id="PIRSR602481-2"/>
    </source>
</evidence>
<dbReference type="Gene3D" id="3.30.1490.190">
    <property type="match status" value="1"/>
</dbReference>
<dbReference type="PANTHER" id="PTHR33202">
    <property type="entry name" value="ZINC UPTAKE REGULATION PROTEIN"/>
    <property type="match status" value="1"/>
</dbReference>
<dbReference type="InterPro" id="IPR043135">
    <property type="entry name" value="Fur_C"/>
</dbReference>
<feature type="binding site" evidence="8">
    <location>
        <position position="98"/>
    </location>
    <ligand>
        <name>Fe cation</name>
        <dbReference type="ChEBI" id="CHEBI:24875"/>
    </ligand>
</feature>
<keyword evidence="4" id="KW-0805">Transcription regulation</keyword>
<feature type="binding site" evidence="7">
    <location>
        <position position="86"/>
    </location>
    <ligand>
        <name>Zn(2+)</name>
        <dbReference type="ChEBI" id="CHEBI:29105"/>
    </ligand>
</feature>
<evidence type="ECO:0000313" key="10">
    <source>
        <dbReference type="Proteomes" id="UP000214746"/>
    </source>
</evidence>
<feature type="binding site" evidence="7">
    <location>
        <position position="123"/>
    </location>
    <ligand>
        <name>Zn(2+)</name>
        <dbReference type="ChEBI" id="CHEBI:29105"/>
    </ligand>
</feature>
<evidence type="ECO:0000256" key="4">
    <source>
        <dbReference type="ARBA" id="ARBA00023015"/>
    </source>
</evidence>
<evidence type="ECO:0000313" key="9">
    <source>
        <dbReference type="EMBL" id="PZE22116.1"/>
    </source>
</evidence>
<keyword evidence="10" id="KW-1185">Reference proteome</keyword>